<name>Q220C9_ALBFT</name>
<protein>
    <submittedName>
        <fullName evidence="1">Uncharacterized protein</fullName>
    </submittedName>
</protein>
<dbReference type="EMBL" id="CP000267">
    <property type="protein sequence ID" value="ABD68624.1"/>
    <property type="molecule type" value="Genomic_DNA"/>
</dbReference>
<sequence>MAVKVPSTAWAFARMLSDSAAQISAMVQEELEQTKAIAPEVSIQRELVASQRIEAFPEGTAARRLRLCLPDDIKDHVLAFRLTVNRALPT</sequence>
<dbReference type="KEGG" id="rfr:Rfer_0876"/>
<reference evidence="2" key="1">
    <citation type="submission" date="2006-02" db="EMBL/GenBank/DDBJ databases">
        <title>Complete sequence of chromosome of Rhodoferax ferrireducens DSM 15236.</title>
        <authorList>
            <person name="Copeland A."/>
            <person name="Lucas S."/>
            <person name="Lapidus A."/>
            <person name="Barry K."/>
            <person name="Detter J.C."/>
            <person name="Glavina del Rio T."/>
            <person name="Hammon N."/>
            <person name="Israni S."/>
            <person name="Pitluck S."/>
            <person name="Brettin T."/>
            <person name="Bruce D."/>
            <person name="Han C."/>
            <person name="Tapia R."/>
            <person name="Gilna P."/>
            <person name="Kiss H."/>
            <person name="Schmutz J."/>
            <person name="Larimer F."/>
            <person name="Land M."/>
            <person name="Kyrpides N."/>
            <person name="Ivanova N."/>
            <person name="Richardson P."/>
        </authorList>
    </citation>
    <scope>NUCLEOTIDE SEQUENCE [LARGE SCALE GENOMIC DNA]</scope>
    <source>
        <strain evidence="2">ATCC BAA-621 / DSM 15236 / T118</strain>
    </source>
</reference>
<gene>
    <name evidence="1" type="ordered locus">Rfer_0876</name>
</gene>
<accession>Q220C9</accession>
<evidence type="ECO:0000313" key="1">
    <source>
        <dbReference type="EMBL" id="ABD68624.1"/>
    </source>
</evidence>
<dbReference type="AlphaFoldDB" id="Q220C9"/>
<dbReference type="Proteomes" id="UP000008332">
    <property type="component" value="Chromosome"/>
</dbReference>
<dbReference type="HOGENOM" id="CLU_2438793_0_0_4"/>
<evidence type="ECO:0000313" key="2">
    <source>
        <dbReference type="Proteomes" id="UP000008332"/>
    </source>
</evidence>
<keyword evidence="2" id="KW-1185">Reference proteome</keyword>
<organism evidence="1 2">
    <name type="scientific">Albidiferax ferrireducens (strain ATCC BAA-621 / DSM 15236 / T118)</name>
    <name type="common">Rhodoferax ferrireducens</name>
    <dbReference type="NCBI Taxonomy" id="338969"/>
    <lineage>
        <taxon>Bacteria</taxon>
        <taxon>Pseudomonadati</taxon>
        <taxon>Pseudomonadota</taxon>
        <taxon>Betaproteobacteria</taxon>
        <taxon>Burkholderiales</taxon>
        <taxon>Comamonadaceae</taxon>
        <taxon>Rhodoferax</taxon>
    </lineage>
</organism>
<proteinExistence type="predicted"/>